<evidence type="ECO:0000259" key="7">
    <source>
        <dbReference type="Pfam" id="PF07005"/>
    </source>
</evidence>
<protein>
    <recommendedName>
        <fullName evidence="11">Four-carbon acid sugar kinase nucleotide binding domain-containing protein</fullName>
    </recommendedName>
</protein>
<evidence type="ECO:0000256" key="1">
    <source>
        <dbReference type="ARBA" id="ARBA00005715"/>
    </source>
</evidence>
<evidence type="ECO:0000313" key="10">
    <source>
        <dbReference type="Proteomes" id="UP000215127"/>
    </source>
</evidence>
<dbReference type="Gene3D" id="3.40.50.10840">
    <property type="entry name" value="Putative sugar-binding, N-terminal domain"/>
    <property type="match status" value="1"/>
</dbReference>
<proteinExistence type="inferred from homology"/>
<accession>A0A1X7RS47</accession>
<keyword evidence="2" id="KW-0808">Transferase</keyword>
<dbReference type="SUPFAM" id="SSF142764">
    <property type="entry name" value="YgbK-like"/>
    <property type="match status" value="1"/>
</dbReference>
<evidence type="ECO:0000256" key="2">
    <source>
        <dbReference type="ARBA" id="ARBA00022679"/>
    </source>
</evidence>
<dbReference type="GO" id="GO:0005524">
    <property type="term" value="F:ATP binding"/>
    <property type="evidence" value="ECO:0007669"/>
    <property type="project" value="UniProtKB-KW"/>
</dbReference>
<evidence type="ECO:0000256" key="5">
    <source>
        <dbReference type="ARBA" id="ARBA00022840"/>
    </source>
</evidence>
<evidence type="ECO:0000313" key="9">
    <source>
        <dbReference type="EMBL" id="SMQ50229.1"/>
    </source>
</evidence>
<sequence>MATLSYCLPEIFDIIVEHLVIAIGEADIWLLAPFFLQGGRYTINDCHYVDEEGTLVPASETPFAKDATFGYKNSNLKDWVEEKTNGVISRDRVQSLSLQDIRTGGPDKVAQLLTGFAKGSTVIINAASEQDMDVVVAGLLDASKSRKFLYRSGAALVSSRLGIAQIPPKTSAQLKLNPSVGGLVIAGSYVPKTTAQLKILREKSGDKLTTIELQVEQLLESPDTADRIIEEAKEQAAQEIEKGQDVLVMTSRGLITGKDGKESLNIGSTVAKALVSFLTGLRSRPRYIIAKGGITSSDMATKGLGMKIATVVGQAAPGVPLWECSEESSKWSGIPYIVFPGNVGSAEELFNVVNGWRP</sequence>
<evidence type="ECO:0000256" key="4">
    <source>
        <dbReference type="ARBA" id="ARBA00022777"/>
    </source>
</evidence>
<keyword evidence="5" id="KW-0067">ATP-binding</keyword>
<keyword evidence="3" id="KW-0547">Nucleotide-binding</keyword>
<dbReference type="InterPro" id="IPR031475">
    <property type="entry name" value="NBD_C"/>
</dbReference>
<feature type="domain" description="Four-carbon acid sugar kinase N-terminal" evidence="7">
    <location>
        <begin position="23"/>
        <end position="159"/>
    </location>
</feature>
<dbReference type="Gene3D" id="3.40.980.20">
    <property type="entry name" value="Four-carbon acid sugar kinase, nucleotide binding domain"/>
    <property type="match status" value="1"/>
</dbReference>
<name>A0A1X7RS47_ZYMT9</name>
<dbReference type="InterPro" id="IPR037051">
    <property type="entry name" value="4-carb_acid_sugar_kinase_N_sf"/>
</dbReference>
<dbReference type="AlphaFoldDB" id="A0A1X7RS47"/>
<keyword evidence="4" id="KW-0418">Kinase</keyword>
<dbReference type="GO" id="GO:0016301">
    <property type="term" value="F:kinase activity"/>
    <property type="evidence" value="ECO:0007669"/>
    <property type="project" value="UniProtKB-KW"/>
</dbReference>
<dbReference type="Pfam" id="PF17042">
    <property type="entry name" value="NBD_C"/>
    <property type="match status" value="1"/>
</dbReference>
<evidence type="ECO:0000259" key="8">
    <source>
        <dbReference type="Pfam" id="PF17042"/>
    </source>
</evidence>
<keyword evidence="6" id="KW-0119">Carbohydrate metabolism</keyword>
<gene>
    <name evidence="9" type="ORF">ZT3D7_G5382</name>
</gene>
<dbReference type="Pfam" id="PF07005">
    <property type="entry name" value="SBD_N"/>
    <property type="match status" value="1"/>
</dbReference>
<keyword evidence="10" id="KW-1185">Reference proteome</keyword>
<reference evidence="9 10" key="1">
    <citation type="submission" date="2016-06" db="EMBL/GenBank/DDBJ databases">
        <authorList>
            <person name="Kjaerup R.B."/>
            <person name="Dalgaard T.S."/>
            <person name="Juul-Madsen H.R."/>
        </authorList>
    </citation>
    <scope>NUCLEOTIDE SEQUENCE [LARGE SCALE GENOMIC DNA]</scope>
</reference>
<dbReference type="STRING" id="1276538.A0A1X7RS47"/>
<dbReference type="InterPro" id="IPR010737">
    <property type="entry name" value="4-carb_acid_sugar_kinase_N"/>
</dbReference>
<dbReference type="EMBL" id="LT853695">
    <property type="protein sequence ID" value="SMQ50229.1"/>
    <property type="molecule type" value="Genomic_DNA"/>
</dbReference>
<organism evidence="9 10">
    <name type="scientific">Zymoseptoria tritici (strain ST99CH_3D7)</name>
    <dbReference type="NCBI Taxonomy" id="1276538"/>
    <lineage>
        <taxon>Eukaryota</taxon>
        <taxon>Fungi</taxon>
        <taxon>Dikarya</taxon>
        <taxon>Ascomycota</taxon>
        <taxon>Pezizomycotina</taxon>
        <taxon>Dothideomycetes</taxon>
        <taxon>Dothideomycetidae</taxon>
        <taxon>Mycosphaerellales</taxon>
        <taxon>Mycosphaerellaceae</taxon>
        <taxon>Zymoseptoria</taxon>
    </lineage>
</organism>
<comment type="similarity">
    <text evidence="1">Belongs to the four-carbon acid sugar kinase family.</text>
</comment>
<evidence type="ECO:0000256" key="6">
    <source>
        <dbReference type="ARBA" id="ARBA00023277"/>
    </source>
</evidence>
<evidence type="ECO:0008006" key="11">
    <source>
        <dbReference type="Google" id="ProtNLM"/>
    </source>
</evidence>
<evidence type="ECO:0000256" key="3">
    <source>
        <dbReference type="ARBA" id="ARBA00022741"/>
    </source>
</evidence>
<dbReference type="Proteomes" id="UP000215127">
    <property type="component" value="Chromosome 4"/>
</dbReference>
<dbReference type="InterPro" id="IPR042213">
    <property type="entry name" value="NBD_C_sf"/>
</dbReference>
<feature type="domain" description="Four-carbon acid sugar kinase nucleotide binding" evidence="8">
    <location>
        <begin position="183"/>
        <end position="347"/>
    </location>
</feature>